<gene>
    <name evidence="1" type="ORF">rCG_63276</name>
</gene>
<dbReference type="EMBL" id="CH473975">
    <property type="protein sequence ID" value="EDL95823.1"/>
    <property type="molecule type" value="Genomic_DNA"/>
</dbReference>
<feature type="non-terminal residue" evidence="1">
    <location>
        <position position="31"/>
    </location>
</feature>
<evidence type="ECO:0000313" key="2">
    <source>
        <dbReference type="Proteomes" id="UP000234681"/>
    </source>
</evidence>
<dbReference type="Proteomes" id="UP000234681">
    <property type="component" value="Chromosome 8"/>
</dbReference>
<dbReference type="AlphaFoldDB" id="A6J5F0"/>
<organism evidence="1 2">
    <name type="scientific">Rattus norvegicus</name>
    <name type="common">Rat</name>
    <dbReference type="NCBI Taxonomy" id="10116"/>
    <lineage>
        <taxon>Eukaryota</taxon>
        <taxon>Metazoa</taxon>
        <taxon>Chordata</taxon>
        <taxon>Craniata</taxon>
        <taxon>Vertebrata</taxon>
        <taxon>Euteleostomi</taxon>
        <taxon>Mammalia</taxon>
        <taxon>Eutheria</taxon>
        <taxon>Euarchontoglires</taxon>
        <taxon>Glires</taxon>
        <taxon>Rodentia</taxon>
        <taxon>Myomorpha</taxon>
        <taxon>Muroidea</taxon>
        <taxon>Muridae</taxon>
        <taxon>Murinae</taxon>
        <taxon>Rattus</taxon>
    </lineage>
</organism>
<protein>
    <submittedName>
        <fullName evidence="1">RCG63276</fullName>
    </submittedName>
</protein>
<sequence>MWIGRGTLRRQIILDHGPRIIIRVLQRKWPR</sequence>
<proteinExistence type="predicted"/>
<evidence type="ECO:0000313" key="1">
    <source>
        <dbReference type="EMBL" id="EDL95823.1"/>
    </source>
</evidence>
<reference evidence="2" key="1">
    <citation type="submission" date="2005-09" db="EMBL/GenBank/DDBJ databases">
        <authorList>
            <person name="Mural R.J."/>
            <person name="Li P.W."/>
            <person name="Adams M.D."/>
            <person name="Amanatides P.G."/>
            <person name="Baden-Tillson H."/>
            <person name="Barnstead M."/>
            <person name="Chin S.H."/>
            <person name="Dew I."/>
            <person name="Evans C.A."/>
            <person name="Ferriera S."/>
            <person name="Flanigan M."/>
            <person name="Fosler C."/>
            <person name="Glodek A."/>
            <person name="Gu Z."/>
            <person name="Holt R.A."/>
            <person name="Jennings D."/>
            <person name="Kraft C.L."/>
            <person name="Lu F."/>
            <person name="Nguyen T."/>
            <person name="Nusskern D.R."/>
            <person name="Pfannkoch C.M."/>
            <person name="Sitter C."/>
            <person name="Sutton G.G."/>
            <person name="Venter J.C."/>
            <person name="Wang Z."/>
            <person name="Woodage T."/>
            <person name="Zheng X.H."/>
            <person name="Zhong F."/>
        </authorList>
    </citation>
    <scope>NUCLEOTIDE SEQUENCE [LARGE SCALE GENOMIC DNA]</scope>
    <source>
        <strain>BN</strain>
        <strain evidence="2">Sprague-Dawley</strain>
    </source>
</reference>
<name>A6J5F0_RAT</name>
<accession>A6J5F0</accession>